<evidence type="ECO:0000256" key="6">
    <source>
        <dbReference type="ARBA" id="ARBA00038255"/>
    </source>
</evidence>
<evidence type="ECO:0000256" key="8">
    <source>
        <dbReference type="SAM" id="MobiDB-lite"/>
    </source>
</evidence>
<dbReference type="PANTHER" id="PTHR14344">
    <property type="entry name" value="WD REPEAT PROTEIN"/>
    <property type="match status" value="1"/>
</dbReference>
<gene>
    <name evidence="9" type="ORF">DCAR_018250</name>
</gene>
<keyword evidence="5" id="KW-0677">Repeat</keyword>
<keyword evidence="3 7" id="KW-0853">WD repeat</keyword>
<dbReference type="GO" id="GO:0030488">
    <property type="term" value="P:tRNA methylation"/>
    <property type="evidence" value="ECO:0007669"/>
    <property type="project" value="TreeGrafter"/>
</dbReference>
<dbReference type="OMA" id="RSARIWM"/>
<dbReference type="Pfam" id="PF00400">
    <property type="entry name" value="WD40"/>
    <property type="match status" value="4"/>
</dbReference>
<dbReference type="InterPro" id="IPR015943">
    <property type="entry name" value="WD40/YVTN_repeat-like_dom_sf"/>
</dbReference>
<keyword evidence="2" id="KW-0963">Cytoplasm</keyword>
<dbReference type="InterPro" id="IPR001680">
    <property type="entry name" value="WD40_rpt"/>
</dbReference>
<feature type="region of interest" description="Disordered" evidence="8">
    <location>
        <begin position="1150"/>
        <end position="1204"/>
    </location>
</feature>
<feature type="compositionally biased region" description="Polar residues" evidence="8">
    <location>
        <begin position="1190"/>
        <end position="1204"/>
    </location>
</feature>
<evidence type="ECO:0000256" key="2">
    <source>
        <dbReference type="ARBA" id="ARBA00022490"/>
    </source>
</evidence>
<comment type="caution">
    <text evidence="9">The sequence shown here is derived from an EMBL/GenBank/DDBJ whole genome shotgun (WGS) entry which is preliminary data.</text>
</comment>
<evidence type="ECO:0000313" key="9">
    <source>
        <dbReference type="EMBL" id="KZM95008.1"/>
    </source>
</evidence>
<name>A0A164YWK0_DAUCS</name>
<dbReference type="InterPro" id="IPR051973">
    <property type="entry name" value="tRNA_Anticodon_Mtase-Reg"/>
</dbReference>
<evidence type="ECO:0000256" key="3">
    <source>
        <dbReference type="ARBA" id="ARBA00022574"/>
    </source>
</evidence>
<accession>A0A164YWK0</accession>
<dbReference type="InterPro" id="IPR036322">
    <property type="entry name" value="WD40_repeat_dom_sf"/>
</dbReference>
<dbReference type="PROSITE" id="PS50082">
    <property type="entry name" value="WD_REPEATS_2"/>
    <property type="match status" value="1"/>
</dbReference>
<dbReference type="SMART" id="SM00320">
    <property type="entry name" value="WD40"/>
    <property type="match status" value="8"/>
</dbReference>
<sequence length="1395" mass="154173">MEDSKKKECQLKRGEYLGEISALCLLHPPSHLSSLPYLLSGTGSQILFYDLHTGNMIKSFQVFEGIRVHGISCTVMSCTEGTCISKLDFKIAVFGERRVKLFSLHIDIASNMQNQAQVSVDLILHQSLPKFNHWVLDVCFLEVHNSHAHSIPDATSSSSKGKHYLAIGCSDNTVCIWDMTRSSSSFEVKSPERCLLYSMKMWGEQIEALHIASGTIFNEIIVWKVVFPNVSNPGKELVNLTSLDHAAPQHHFHQLEAIAVCRLGGHEGSIFNIAWSSNGSKLVSVSDDRSARIWTIHVEKEGLDICHSIGPVLFGHTARVWDCCIVDSFIITAGEDCTCRVWGVDGIQLKVIKEHVGRGVWRCLYDPCTSLLVTAGFDSAVKVHNLHTFEASNSDRSIQLIDNSIHQKDLFSFCIPNSSGHAGLTDRRPFGRAGAVRAGSGGFRTVAGETVTGTAIQAGRAVPCWVEKVWNRNRIIRVSKSEYVRCLQFTREDTLYIATNNGFLYHAKLFDTGEVKWTKLLQSSGEAPIVCMNLLTKERLDLSSGIEDWVSVGDGKGYVTIVKVLGDVSSPKLGLTYTWSAESERQLLGTFWCKSLGYRFIFTADPRGKLKLWRFSEPFPANSHCSVGSSDVCLVAEFVSSFSRRIMCLDASLEEEVLVCGDLHGNLVLFPLGEELVLGTSTGSESKISPSVYFKGAHGISGVCRVIIALSGFGEVNICSTGGDGCICYMEYDRDKKKLQFTGMKQVKELSMVQSVSYKSMLDDDSGSGNYAVGFASADFIIWNLITETKVVQIPCGGWRRPNSYFLGDLPELRNCFAYVKDEIIYVHRHWVPDSERKIYPQNLHLQFHGREMHSLCFISGNTIFPSTKQQGFCPNACWLATGCEDGTVRLTRYDPGLENWTASKLLGEHVGGSAVRSICCVSKMNLYVADSTTLPSGMILEDVDSPLLLISVGAKRVLTAWKQNLRKALPYGEDNKTKSDFSYKSELSTSMPFKWLSTDMPIRSSNSRGNKNNTENMDSVDLLGDKYENDWRYLAVTAFLVKSPDSRISVCFVVVACSDATVALRALILPYRLWFDVALLVPLASPVLSLQHVIIPNSVALNENIQIGSQYIALGGSTDGSITFWDLTRSVQACMQRVSALKMEDFNDCQKRPRTGRGSQGGRWWRSLGSIEKPGDSSGSLGSSDRSENGQSHSLHESSSACPQRSKELFSQVVDPAFSGSETSNEDSSLETCEIRPLHTVENVHQSGVNCLHVSGIKDNTGPSSGFLFYVISGGDDQALHSLRFDVSLLQSVHYTENANPDRHGCTESETSDGVWTDGIWVFSTGLDQRVRCWHLEEDAKLTEHCHLVISVPEPETLDARACSRNQHYQIAIAGRGMQMVEFFAPGGMSAKVL</sequence>
<evidence type="ECO:0000256" key="4">
    <source>
        <dbReference type="ARBA" id="ARBA00022694"/>
    </source>
</evidence>
<evidence type="ECO:0000256" key="1">
    <source>
        <dbReference type="ARBA" id="ARBA00004496"/>
    </source>
</evidence>
<feature type="repeat" description="WD" evidence="7">
    <location>
        <begin position="263"/>
        <end position="296"/>
    </location>
</feature>
<proteinExistence type="inferred from homology"/>
<dbReference type="Gene3D" id="2.130.10.10">
    <property type="entry name" value="YVTN repeat-like/Quinoprotein amine dehydrogenase"/>
    <property type="match status" value="4"/>
</dbReference>
<dbReference type="Gramene" id="KZM95008">
    <property type="protein sequence ID" value="KZM95008"/>
    <property type="gene ID" value="DCAR_018250"/>
</dbReference>
<dbReference type="PROSITE" id="PS50294">
    <property type="entry name" value="WD_REPEATS_REGION"/>
    <property type="match status" value="1"/>
</dbReference>
<dbReference type="GO" id="GO:0005737">
    <property type="term" value="C:cytoplasm"/>
    <property type="evidence" value="ECO:0007669"/>
    <property type="project" value="UniProtKB-SubCell"/>
</dbReference>
<comment type="similarity">
    <text evidence="6">Belongs to the WD repeat WDR6 family.</text>
</comment>
<dbReference type="PANTHER" id="PTHR14344:SF3">
    <property type="entry name" value="WD REPEAT-CONTAINING PROTEIN 6"/>
    <property type="match status" value="1"/>
</dbReference>
<evidence type="ECO:0000256" key="7">
    <source>
        <dbReference type="PROSITE-ProRule" id="PRU00221"/>
    </source>
</evidence>
<feature type="compositionally biased region" description="Low complexity" evidence="8">
    <location>
        <begin position="1163"/>
        <end position="1185"/>
    </location>
</feature>
<dbReference type="EMBL" id="LNRQ01000005">
    <property type="protein sequence ID" value="KZM95008.1"/>
    <property type="molecule type" value="Genomic_DNA"/>
</dbReference>
<comment type="subcellular location">
    <subcellularLocation>
        <location evidence="1">Cytoplasm</location>
    </subcellularLocation>
</comment>
<dbReference type="SUPFAM" id="SSF101908">
    <property type="entry name" value="Putative isomerase YbhE"/>
    <property type="match status" value="1"/>
</dbReference>
<organism evidence="9">
    <name type="scientific">Daucus carota subsp. sativus</name>
    <name type="common">Carrot</name>
    <dbReference type="NCBI Taxonomy" id="79200"/>
    <lineage>
        <taxon>Eukaryota</taxon>
        <taxon>Viridiplantae</taxon>
        <taxon>Streptophyta</taxon>
        <taxon>Embryophyta</taxon>
        <taxon>Tracheophyta</taxon>
        <taxon>Spermatophyta</taxon>
        <taxon>Magnoliopsida</taxon>
        <taxon>eudicotyledons</taxon>
        <taxon>Gunneridae</taxon>
        <taxon>Pentapetalae</taxon>
        <taxon>asterids</taxon>
        <taxon>campanulids</taxon>
        <taxon>Apiales</taxon>
        <taxon>Apiaceae</taxon>
        <taxon>Apioideae</taxon>
        <taxon>Scandiceae</taxon>
        <taxon>Daucinae</taxon>
        <taxon>Daucus</taxon>
        <taxon>Daucus sect. Daucus</taxon>
    </lineage>
</organism>
<protein>
    <submittedName>
        <fullName evidence="9">Uncharacterized protein</fullName>
    </submittedName>
</protein>
<reference evidence="9" key="1">
    <citation type="journal article" date="2016" name="Nat. Genet.">
        <title>A high-quality carrot genome assembly provides new insights into carotenoid accumulation and asterid genome evolution.</title>
        <authorList>
            <person name="Iorizzo M."/>
            <person name="Ellison S."/>
            <person name="Senalik D."/>
            <person name="Zeng P."/>
            <person name="Satapoomin P."/>
            <person name="Huang J."/>
            <person name="Bowman M."/>
            <person name="Iovene M."/>
            <person name="Sanseverino W."/>
            <person name="Cavagnaro P."/>
            <person name="Yildiz M."/>
            <person name="Macko-Podgorni A."/>
            <person name="Moranska E."/>
            <person name="Grzebelus E."/>
            <person name="Grzebelus D."/>
            <person name="Ashrafi H."/>
            <person name="Zheng Z."/>
            <person name="Cheng S."/>
            <person name="Spooner D."/>
            <person name="Van Deynze A."/>
            <person name="Simon P."/>
        </authorList>
    </citation>
    <scope>NUCLEOTIDE SEQUENCE [LARGE SCALE GENOMIC DNA]</scope>
    <source>
        <tissue evidence="9">Leaf</tissue>
    </source>
</reference>
<dbReference type="SUPFAM" id="SSF50978">
    <property type="entry name" value="WD40 repeat-like"/>
    <property type="match status" value="2"/>
</dbReference>
<dbReference type="STRING" id="79200.A0A164YWK0"/>
<evidence type="ECO:0000256" key="5">
    <source>
        <dbReference type="ARBA" id="ARBA00022737"/>
    </source>
</evidence>
<keyword evidence="4" id="KW-0819">tRNA processing</keyword>